<keyword evidence="1" id="KW-0472">Membrane</keyword>
<dbReference type="AlphaFoldDB" id="A0AAV9H977"/>
<reference evidence="2" key="2">
    <citation type="submission" date="2023-06" db="EMBL/GenBank/DDBJ databases">
        <authorList>
            <consortium name="Lawrence Berkeley National Laboratory"/>
            <person name="Mondo S.J."/>
            <person name="Hensen N."/>
            <person name="Bonometti L."/>
            <person name="Westerberg I."/>
            <person name="Brannstrom I.O."/>
            <person name="Guillou S."/>
            <person name="Cros-Aarteil S."/>
            <person name="Calhoun S."/>
            <person name="Haridas S."/>
            <person name="Kuo A."/>
            <person name="Pangilinan J."/>
            <person name="Riley R."/>
            <person name="Labutti K."/>
            <person name="Andreopoulos B."/>
            <person name="Lipzen A."/>
            <person name="Chen C."/>
            <person name="Yanf M."/>
            <person name="Daum C."/>
            <person name="Ng V."/>
            <person name="Clum A."/>
            <person name="Steindorff A."/>
            <person name="Ohm R."/>
            <person name="Martin F."/>
            <person name="Silar P."/>
            <person name="Natvig D."/>
            <person name="Lalanne C."/>
            <person name="Gautier V."/>
            <person name="Ament-Velasquez S.L."/>
            <person name="Kruys A."/>
            <person name="Hutchinson M.I."/>
            <person name="Powell A.J."/>
            <person name="Barry K."/>
            <person name="Miller A.N."/>
            <person name="Grigoriev I.V."/>
            <person name="Debuchy R."/>
            <person name="Gladieux P."/>
            <person name="Thoren M.H."/>
            <person name="Johannesson H."/>
        </authorList>
    </citation>
    <scope>NUCLEOTIDE SEQUENCE</scope>
    <source>
        <strain evidence="2">PSN324</strain>
    </source>
</reference>
<comment type="caution">
    <text evidence="2">The sequence shown here is derived from an EMBL/GenBank/DDBJ whole genome shotgun (WGS) entry which is preliminary data.</text>
</comment>
<feature type="transmembrane region" description="Helical" evidence="1">
    <location>
        <begin position="101"/>
        <end position="123"/>
    </location>
</feature>
<dbReference type="EMBL" id="MU865121">
    <property type="protein sequence ID" value="KAK4457331.1"/>
    <property type="molecule type" value="Genomic_DNA"/>
</dbReference>
<organism evidence="2 3">
    <name type="scientific">Cladorrhinum samala</name>
    <dbReference type="NCBI Taxonomy" id="585594"/>
    <lineage>
        <taxon>Eukaryota</taxon>
        <taxon>Fungi</taxon>
        <taxon>Dikarya</taxon>
        <taxon>Ascomycota</taxon>
        <taxon>Pezizomycotina</taxon>
        <taxon>Sordariomycetes</taxon>
        <taxon>Sordariomycetidae</taxon>
        <taxon>Sordariales</taxon>
        <taxon>Podosporaceae</taxon>
        <taxon>Cladorrhinum</taxon>
    </lineage>
</organism>
<reference evidence="2" key="1">
    <citation type="journal article" date="2023" name="Mol. Phylogenet. Evol.">
        <title>Genome-scale phylogeny and comparative genomics of the fungal order Sordariales.</title>
        <authorList>
            <person name="Hensen N."/>
            <person name="Bonometti L."/>
            <person name="Westerberg I."/>
            <person name="Brannstrom I.O."/>
            <person name="Guillou S."/>
            <person name="Cros-Aarteil S."/>
            <person name="Calhoun S."/>
            <person name="Haridas S."/>
            <person name="Kuo A."/>
            <person name="Mondo S."/>
            <person name="Pangilinan J."/>
            <person name="Riley R."/>
            <person name="LaButti K."/>
            <person name="Andreopoulos B."/>
            <person name="Lipzen A."/>
            <person name="Chen C."/>
            <person name="Yan M."/>
            <person name="Daum C."/>
            <person name="Ng V."/>
            <person name="Clum A."/>
            <person name="Steindorff A."/>
            <person name="Ohm R.A."/>
            <person name="Martin F."/>
            <person name="Silar P."/>
            <person name="Natvig D.O."/>
            <person name="Lalanne C."/>
            <person name="Gautier V."/>
            <person name="Ament-Velasquez S.L."/>
            <person name="Kruys A."/>
            <person name="Hutchinson M.I."/>
            <person name="Powell A.J."/>
            <person name="Barry K."/>
            <person name="Miller A.N."/>
            <person name="Grigoriev I.V."/>
            <person name="Debuchy R."/>
            <person name="Gladieux P."/>
            <person name="Hiltunen Thoren M."/>
            <person name="Johannesson H."/>
        </authorList>
    </citation>
    <scope>NUCLEOTIDE SEQUENCE</scope>
    <source>
        <strain evidence="2">PSN324</strain>
    </source>
</reference>
<evidence type="ECO:0000313" key="3">
    <source>
        <dbReference type="Proteomes" id="UP001321749"/>
    </source>
</evidence>
<keyword evidence="3" id="KW-1185">Reference proteome</keyword>
<feature type="transmembrane region" description="Helical" evidence="1">
    <location>
        <begin position="12"/>
        <end position="32"/>
    </location>
</feature>
<evidence type="ECO:0000313" key="2">
    <source>
        <dbReference type="EMBL" id="KAK4457331.1"/>
    </source>
</evidence>
<sequence length="210" mass="23117">MAMLLTLDKIPRLHNILVLFFAWILLAGFVIMPGSFTSEQRAVDEQSGGIPINLGSDKKLILTKANTATMVVGFVLVVAGTFGTAWLALRWRRNYVWLLNRVYMPLVMNSSVGFIATVIGVYAMQSGEWSTQAIIAALIEASIFVVGGLLFLVYNYWLLMRLRGEGAEEEEQEESKKSIGRGRGRGIGGGFFARFKDARRKPPIAAGSVV</sequence>
<protein>
    <submittedName>
        <fullName evidence="2">Uncharacterized protein</fullName>
    </submittedName>
</protein>
<dbReference type="Proteomes" id="UP001321749">
    <property type="component" value="Unassembled WGS sequence"/>
</dbReference>
<keyword evidence="1" id="KW-0812">Transmembrane</keyword>
<keyword evidence="1" id="KW-1133">Transmembrane helix</keyword>
<feature type="transmembrane region" description="Helical" evidence="1">
    <location>
        <begin position="129"/>
        <end position="154"/>
    </location>
</feature>
<evidence type="ECO:0000256" key="1">
    <source>
        <dbReference type="SAM" id="Phobius"/>
    </source>
</evidence>
<proteinExistence type="predicted"/>
<feature type="transmembrane region" description="Helical" evidence="1">
    <location>
        <begin position="68"/>
        <end position="89"/>
    </location>
</feature>
<name>A0AAV9H977_9PEZI</name>
<gene>
    <name evidence="2" type="ORF">QBC42DRAFT_318519</name>
</gene>
<accession>A0AAV9H977</accession>